<dbReference type="PROSITE" id="PS51462">
    <property type="entry name" value="NUDIX"/>
    <property type="match status" value="1"/>
</dbReference>
<name>A0A7W7C3V7_9PSEU</name>
<dbReference type="InterPro" id="IPR015797">
    <property type="entry name" value="NUDIX_hydrolase-like_dom_sf"/>
</dbReference>
<dbReference type="PANTHER" id="PTHR43046">
    <property type="entry name" value="GDP-MANNOSE MANNOSYL HYDROLASE"/>
    <property type="match status" value="1"/>
</dbReference>
<dbReference type="Gene3D" id="3.90.79.10">
    <property type="entry name" value="Nucleoside Triphosphate Pyrophosphohydrolase"/>
    <property type="match status" value="1"/>
</dbReference>
<organism evidence="4 5">
    <name type="scientific">Crossiella cryophila</name>
    <dbReference type="NCBI Taxonomy" id="43355"/>
    <lineage>
        <taxon>Bacteria</taxon>
        <taxon>Bacillati</taxon>
        <taxon>Actinomycetota</taxon>
        <taxon>Actinomycetes</taxon>
        <taxon>Pseudonocardiales</taxon>
        <taxon>Pseudonocardiaceae</taxon>
        <taxon>Crossiella</taxon>
    </lineage>
</organism>
<dbReference type="Pfam" id="PF00293">
    <property type="entry name" value="NUDIX"/>
    <property type="match status" value="1"/>
</dbReference>
<comment type="caution">
    <text evidence="4">The sequence shown here is derived from an EMBL/GenBank/DDBJ whole genome shotgun (WGS) entry which is preliminary data.</text>
</comment>
<keyword evidence="2" id="KW-0378">Hydrolase</keyword>
<evidence type="ECO:0000313" key="5">
    <source>
        <dbReference type="Proteomes" id="UP000533598"/>
    </source>
</evidence>
<dbReference type="PANTHER" id="PTHR43046:SF14">
    <property type="entry name" value="MUTT_NUDIX FAMILY PROTEIN"/>
    <property type="match status" value="1"/>
</dbReference>
<dbReference type="Proteomes" id="UP000533598">
    <property type="component" value="Unassembled WGS sequence"/>
</dbReference>
<dbReference type="GO" id="GO:0016787">
    <property type="term" value="F:hydrolase activity"/>
    <property type="evidence" value="ECO:0007669"/>
    <property type="project" value="UniProtKB-KW"/>
</dbReference>
<evidence type="ECO:0000256" key="1">
    <source>
        <dbReference type="ARBA" id="ARBA00001946"/>
    </source>
</evidence>
<dbReference type="InterPro" id="IPR000086">
    <property type="entry name" value="NUDIX_hydrolase_dom"/>
</dbReference>
<proteinExistence type="predicted"/>
<gene>
    <name evidence="4" type="ORF">HNR67_000171</name>
</gene>
<dbReference type="RefSeq" id="WP_185000090.1">
    <property type="nucleotide sequence ID" value="NZ_BAAAUI010000013.1"/>
</dbReference>
<keyword evidence="5" id="KW-1185">Reference proteome</keyword>
<comment type="cofactor">
    <cofactor evidence="1">
        <name>Mg(2+)</name>
        <dbReference type="ChEBI" id="CHEBI:18420"/>
    </cofactor>
</comment>
<dbReference type="EMBL" id="JACHMH010000001">
    <property type="protein sequence ID" value="MBB4674053.1"/>
    <property type="molecule type" value="Genomic_DNA"/>
</dbReference>
<accession>A0A7W7C3V7</accession>
<reference evidence="4 5" key="1">
    <citation type="submission" date="2020-08" db="EMBL/GenBank/DDBJ databases">
        <title>Sequencing the genomes of 1000 actinobacteria strains.</title>
        <authorList>
            <person name="Klenk H.-P."/>
        </authorList>
    </citation>
    <scope>NUCLEOTIDE SEQUENCE [LARGE SCALE GENOMIC DNA]</scope>
    <source>
        <strain evidence="4 5">DSM 44230</strain>
    </source>
</reference>
<dbReference type="AlphaFoldDB" id="A0A7W7C3V7"/>
<sequence>MSEPERQLVRPTVHAVVLHGDRLLVRRSSDSPEGTGYAFIGGPCAPGETFETRLRQAIDEETTTRLVQSEYLFVVEHFSTEADQPTHAVEHYLWASVDRVAVSSRTPGQDYEWLPLATLAESDLAPHPVRDLIAAGRHRDPRHLVVRDGELA</sequence>
<feature type="domain" description="Nudix hydrolase" evidence="3">
    <location>
        <begin position="8"/>
        <end position="137"/>
    </location>
</feature>
<evidence type="ECO:0000256" key="2">
    <source>
        <dbReference type="ARBA" id="ARBA00022801"/>
    </source>
</evidence>
<evidence type="ECO:0000259" key="3">
    <source>
        <dbReference type="PROSITE" id="PS51462"/>
    </source>
</evidence>
<dbReference type="SUPFAM" id="SSF55811">
    <property type="entry name" value="Nudix"/>
    <property type="match status" value="1"/>
</dbReference>
<evidence type="ECO:0000313" key="4">
    <source>
        <dbReference type="EMBL" id="MBB4674053.1"/>
    </source>
</evidence>
<protein>
    <submittedName>
        <fullName evidence="4">ADP-ribose pyrophosphatase YjhB (NUDIX family)</fullName>
    </submittedName>
</protein>